<dbReference type="Pfam" id="PF01545">
    <property type="entry name" value="Cation_efflux"/>
    <property type="match status" value="1"/>
</dbReference>
<keyword evidence="11" id="KW-1185">Reference proteome</keyword>
<feature type="domain" description="Cation efflux protein transmembrane" evidence="8">
    <location>
        <begin position="1"/>
        <end position="184"/>
    </location>
</feature>
<evidence type="ECO:0000313" key="11">
    <source>
        <dbReference type="Proteomes" id="UP000283433"/>
    </source>
</evidence>
<dbReference type="AlphaFoldDB" id="A0A419S4K3"/>
<dbReference type="InterPro" id="IPR027469">
    <property type="entry name" value="Cation_efflux_TMD_sf"/>
</dbReference>
<evidence type="ECO:0000259" key="8">
    <source>
        <dbReference type="Pfam" id="PF01545"/>
    </source>
</evidence>
<dbReference type="PANTHER" id="PTHR43840">
    <property type="entry name" value="MITOCHONDRIAL METAL TRANSPORTER 1-RELATED"/>
    <property type="match status" value="1"/>
</dbReference>
<feature type="domain" description="Cation efflux protein cytoplasmic" evidence="9">
    <location>
        <begin position="201"/>
        <end position="267"/>
    </location>
</feature>
<dbReference type="GO" id="GO:0005886">
    <property type="term" value="C:plasma membrane"/>
    <property type="evidence" value="ECO:0007669"/>
    <property type="project" value="TreeGrafter"/>
</dbReference>
<dbReference type="PANTHER" id="PTHR43840:SF15">
    <property type="entry name" value="MITOCHONDRIAL METAL TRANSPORTER 1-RELATED"/>
    <property type="match status" value="1"/>
</dbReference>
<dbReference type="SUPFAM" id="SSF161111">
    <property type="entry name" value="Cation efflux protein transmembrane domain-like"/>
    <property type="match status" value="1"/>
</dbReference>
<comment type="subcellular location">
    <subcellularLocation>
        <location evidence="1">Membrane</location>
        <topology evidence="1">Multi-pass membrane protein</topology>
    </subcellularLocation>
</comment>
<dbReference type="InterPro" id="IPR036837">
    <property type="entry name" value="Cation_efflux_CTD_sf"/>
</dbReference>
<dbReference type="EMBL" id="MBTA01000026">
    <property type="protein sequence ID" value="RKD14542.1"/>
    <property type="molecule type" value="Genomic_DNA"/>
</dbReference>
<dbReference type="Proteomes" id="UP000283433">
    <property type="component" value="Unassembled WGS sequence"/>
</dbReference>
<evidence type="ECO:0000256" key="1">
    <source>
        <dbReference type="ARBA" id="ARBA00004141"/>
    </source>
</evidence>
<evidence type="ECO:0000256" key="7">
    <source>
        <dbReference type="SAM" id="Phobius"/>
    </source>
</evidence>
<dbReference type="InterPro" id="IPR002524">
    <property type="entry name" value="Cation_efflux"/>
</dbReference>
<feature type="transmembrane region" description="Helical" evidence="7">
    <location>
        <begin position="156"/>
        <end position="176"/>
    </location>
</feature>
<dbReference type="SUPFAM" id="SSF160240">
    <property type="entry name" value="Cation efflux protein cytoplasmic domain-like"/>
    <property type="match status" value="1"/>
</dbReference>
<evidence type="ECO:0000256" key="3">
    <source>
        <dbReference type="ARBA" id="ARBA00022448"/>
    </source>
</evidence>
<feature type="transmembrane region" description="Helical" evidence="7">
    <location>
        <begin position="20"/>
        <end position="41"/>
    </location>
</feature>
<name>A0A419S4K3_9SPHI</name>
<evidence type="ECO:0000259" key="9">
    <source>
        <dbReference type="Pfam" id="PF16916"/>
    </source>
</evidence>
<protein>
    <submittedName>
        <fullName evidence="10">Cation diffusion facilitator family transporter</fullName>
    </submittedName>
</protein>
<keyword evidence="5 7" id="KW-1133">Transmembrane helix</keyword>
<keyword evidence="3" id="KW-0813">Transport</keyword>
<keyword evidence="4 7" id="KW-0812">Transmembrane</keyword>
<dbReference type="Pfam" id="PF16916">
    <property type="entry name" value="ZT_dimer"/>
    <property type="match status" value="1"/>
</dbReference>
<dbReference type="GO" id="GO:0015086">
    <property type="term" value="F:cadmium ion transmembrane transporter activity"/>
    <property type="evidence" value="ECO:0007669"/>
    <property type="project" value="TreeGrafter"/>
</dbReference>
<keyword evidence="6 7" id="KW-0472">Membrane</keyword>
<dbReference type="InterPro" id="IPR050291">
    <property type="entry name" value="CDF_Transporter"/>
</dbReference>
<dbReference type="GO" id="GO:0015341">
    <property type="term" value="F:zinc efflux antiporter activity"/>
    <property type="evidence" value="ECO:0007669"/>
    <property type="project" value="TreeGrafter"/>
</dbReference>
<reference evidence="10 11" key="1">
    <citation type="submission" date="2016-07" db="EMBL/GenBank/DDBJ databases">
        <title>Genome of Pelobium manganitolerans.</title>
        <authorList>
            <person name="Wu S."/>
            <person name="Wang G."/>
        </authorList>
    </citation>
    <scope>NUCLEOTIDE SEQUENCE [LARGE SCALE GENOMIC DNA]</scope>
    <source>
        <strain evidence="10 11">YS-25</strain>
    </source>
</reference>
<comment type="similarity">
    <text evidence="2">Belongs to the cation diffusion facilitator (CDF) transporter (TC 2.A.4) family.</text>
</comment>
<dbReference type="GO" id="GO:0006882">
    <property type="term" value="P:intracellular zinc ion homeostasis"/>
    <property type="evidence" value="ECO:0007669"/>
    <property type="project" value="TreeGrafter"/>
</dbReference>
<evidence type="ECO:0000256" key="4">
    <source>
        <dbReference type="ARBA" id="ARBA00022692"/>
    </source>
</evidence>
<organism evidence="10 11">
    <name type="scientific">Pelobium manganitolerans</name>
    <dbReference type="NCBI Taxonomy" id="1842495"/>
    <lineage>
        <taxon>Bacteria</taxon>
        <taxon>Pseudomonadati</taxon>
        <taxon>Bacteroidota</taxon>
        <taxon>Sphingobacteriia</taxon>
        <taxon>Sphingobacteriales</taxon>
        <taxon>Sphingobacteriaceae</taxon>
        <taxon>Pelobium</taxon>
    </lineage>
</organism>
<evidence type="ECO:0000256" key="2">
    <source>
        <dbReference type="ARBA" id="ARBA00008114"/>
    </source>
</evidence>
<feature type="transmembrane region" description="Helical" evidence="7">
    <location>
        <begin position="61"/>
        <end position="84"/>
    </location>
</feature>
<dbReference type="Gene3D" id="1.20.1510.10">
    <property type="entry name" value="Cation efflux protein transmembrane domain"/>
    <property type="match status" value="1"/>
</dbReference>
<dbReference type="Gene3D" id="3.30.70.1350">
    <property type="entry name" value="Cation efflux protein, cytoplasmic domain"/>
    <property type="match status" value="1"/>
</dbReference>
<dbReference type="NCBIfam" id="TIGR01297">
    <property type="entry name" value="CDF"/>
    <property type="match status" value="1"/>
</dbReference>
<dbReference type="GO" id="GO:0015093">
    <property type="term" value="F:ferrous iron transmembrane transporter activity"/>
    <property type="evidence" value="ECO:0007669"/>
    <property type="project" value="TreeGrafter"/>
</dbReference>
<evidence type="ECO:0000313" key="10">
    <source>
        <dbReference type="EMBL" id="RKD14542.1"/>
    </source>
</evidence>
<proteinExistence type="inferred from homology"/>
<gene>
    <name evidence="10" type="ORF">BCY91_07765</name>
</gene>
<comment type="caution">
    <text evidence="10">The sequence shown here is derived from an EMBL/GenBank/DDBJ whole genome shotgun (WGS) entry which is preliminary data.</text>
</comment>
<sequence>MVLKFVAYYITQSNAIFTDAVESIVNVLASAFAFYSIYLAAQPKDQNHPYGHGKIEFFSAFFEGALIGIAGLIIVVKSVYNLFYPQQLSAILDGVAIIGFTGAVNGALGYYLIKKGKDLNSITLNADGKHLLSDAVSTLGLMLGLVLIYFTNLFVLDSLISFAVGCYVLYTAYRLVRKSVGGLMDESDVETVEKVVSFLNVNRHEAWIDVHNLRTQRYGAETHIDCHVTLPYYYELTQVHHEISEIDRLVSENIGEQTEFFIHADPCLPQCCHYCRLKNCPVRSEAQTIEVVWTLDNVTKNQKHFER</sequence>
<dbReference type="InterPro" id="IPR058533">
    <property type="entry name" value="Cation_efflux_TM"/>
</dbReference>
<accession>A0A419S4K3</accession>
<dbReference type="InterPro" id="IPR027470">
    <property type="entry name" value="Cation_efflux_CTD"/>
</dbReference>
<evidence type="ECO:0000256" key="6">
    <source>
        <dbReference type="ARBA" id="ARBA00023136"/>
    </source>
</evidence>
<evidence type="ECO:0000256" key="5">
    <source>
        <dbReference type="ARBA" id="ARBA00022989"/>
    </source>
</evidence>
<feature type="transmembrane region" description="Helical" evidence="7">
    <location>
        <begin position="90"/>
        <end position="111"/>
    </location>
</feature>